<gene>
    <name evidence="3" type="ORF">CROQUDRAFT_670730</name>
</gene>
<dbReference type="EMBL" id="MU167251">
    <property type="protein sequence ID" value="KAG0147198.1"/>
    <property type="molecule type" value="Genomic_DNA"/>
</dbReference>
<keyword evidence="4" id="KW-1185">Reference proteome</keyword>
<dbReference type="OrthoDB" id="2516614at2759"/>
<evidence type="ECO:0000313" key="4">
    <source>
        <dbReference type="Proteomes" id="UP000886653"/>
    </source>
</evidence>
<dbReference type="Pfam" id="PF18721">
    <property type="entry name" value="CxC6"/>
    <property type="match status" value="1"/>
</dbReference>
<dbReference type="InterPro" id="IPR040898">
    <property type="entry name" value="CxC6"/>
</dbReference>
<reference evidence="3" key="1">
    <citation type="submission" date="2013-11" db="EMBL/GenBank/DDBJ databases">
        <title>Genome sequence of the fusiform rust pathogen reveals effectors for host alternation and coevolution with pine.</title>
        <authorList>
            <consortium name="DOE Joint Genome Institute"/>
            <person name="Smith K."/>
            <person name="Pendleton A."/>
            <person name="Kubisiak T."/>
            <person name="Anderson C."/>
            <person name="Salamov A."/>
            <person name="Aerts A."/>
            <person name="Riley R."/>
            <person name="Clum A."/>
            <person name="Lindquist E."/>
            <person name="Ence D."/>
            <person name="Campbell M."/>
            <person name="Kronenberg Z."/>
            <person name="Feau N."/>
            <person name="Dhillon B."/>
            <person name="Hamelin R."/>
            <person name="Burleigh J."/>
            <person name="Smith J."/>
            <person name="Yandell M."/>
            <person name="Nelson C."/>
            <person name="Grigoriev I."/>
            <person name="Davis J."/>
        </authorList>
    </citation>
    <scope>NUCLEOTIDE SEQUENCE</scope>
    <source>
        <strain evidence="3">G11</strain>
    </source>
</reference>
<feature type="region of interest" description="Disordered" evidence="1">
    <location>
        <begin position="355"/>
        <end position="381"/>
    </location>
</feature>
<proteinExistence type="predicted"/>
<name>A0A9P6NNB0_9BASI</name>
<evidence type="ECO:0000256" key="1">
    <source>
        <dbReference type="SAM" id="MobiDB-lite"/>
    </source>
</evidence>
<protein>
    <recommendedName>
        <fullName evidence="2">CxC6 like cysteine cluster associated with KDZ domain-containing protein</fullName>
    </recommendedName>
</protein>
<accession>A0A9P6NNB0</accession>
<feature type="compositionally biased region" description="Polar residues" evidence="1">
    <location>
        <begin position="368"/>
        <end position="381"/>
    </location>
</feature>
<sequence>MDVISLFEKLRHYPSVAKNLHIDELSAFLTLASKFVKENDVGLFDAAPRMWEVLWKILFDDLKHCHFDADEAFRLHSPRKKENNQNLLDIPQLVIFPPYRDQCPTPTCDAHTSKLKRHLLIVAYLYDLDGIRSVHHYTMYCERNVSVYNLVNIYNELHHLHDHAPNHFHQQDFLPHVSDHLLQGALDLHLILPHYQKCNLPLNVPMSNKSRPRFEAAKVQVLSWLDLEGSDFIDHICDKCTNVTPINDGEDGCHFYCAIIINGITIGYSCCSASKEQLIYENPSNPDPPPCTNTLIKVKDHYCAKHTAVFSNMCPCQPCTFPLSPVDPTASLDVQTGNIKDWDALVDTDQSDCVHESNCDGNDPNVDPSGNSPTLGTKPKLNQITVSYA</sequence>
<dbReference type="AlphaFoldDB" id="A0A9P6NNB0"/>
<comment type="caution">
    <text evidence="3">The sequence shown here is derived from an EMBL/GenBank/DDBJ whole genome shotgun (WGS) entry which is preliminary data.</text>
</comment>
<organism evidence="3 4">
    <name type="scientific">Cronartium quercuum f. sp. fusiforme G11</name>
    <dbReference type="NCBI Taxonomy" id="708437"/>
    <lineage>
        <taxon>Eukaryota</taxon>
        <taxon>Fungi</taxon>
        <taxon>Dikarya</taxon>
        <taxon>Basidiomycota</taxon>
        <taxon>Pucciniomycotina</taxon>
        <taxon>Pucciniomycetes</taxon>
        <taxon>Pucciniales</taxon>
        <taxon>Coleosporiaceae</taxon>
        <taxon>Cronartium</taxon>
    </lineage>
</organism>
<evidence type="ECO:0000259" key="2">
    <source>
        <dbReference type="Pfam" id="PF18721"/>
    </source>
</evidence>
<evidence type="ECO:0000313" key="3">
    <source>
        <dbReference type="EMBL" id="KAG0147198.1"/>
    </source>
</evidence>
<feature type="domain" description="CxC6 like cysteine cluster associated with KDZ" evidence="2">
    <location>
        <begin position="260"/>
        <end position="328"/>
    </location>
</feature>
<dbReference type="Proteomes" id="UP000886653">
    <property type="component" value="Unassembled WGS sequence"/>
</dbReference>